<organism evidence="2 3">
    <name type="scientific">Penaeus vannamei</name>
    <name type="common">Whiteleg shrimp</name>
    <name type="synonym">Litopenaeus vannamei</name>
    <dbReference type="NCBI Taxonomy" id="6689"/>
    <lineage>
        <taxon>Eukaryota</taxon>
        <taxon>Metazoa</taxon>
        <taxon>Ecdysozoa</taxon>
        <taxon>Arthropoda</taxon>
        <taxon>Crustacea</taxon>
        <taxon>Multicrustacea</taxon>
        <taxon>Malacostraca</taxon>
        <taxon>Eumalacostraca</taxon>
        <taxon>Eucarida</taxon>
        <taxon>Decapoda</taxon>
        <taxon>Dendrobranchiata</taxon>
        <taxon>Penaeoidea</taxon>
        <taxon>Penaeidae</taxon>
        <taxon>Penaeus</taxon>
    </lineage>
</organism>
<keyword evidence="1" id="KW-0732">Signal</keyword>
<evidence type="ECO:0000256" key="1">
    <source>
        <dbReference type="SAM" id="SignalP"/>
    </source>
</evidence>
<dbReference type="AlphaFoldDB" id="A0A423SYS0"/>
<proteinExistence type="predicted"/>
<comment type="caution">
    <text evidence="2">The sequence shown here is derived from an EMBL/GenBank/DDBJ whole genome shotgun (WGS) entry which is preliminary data.</text>
</comment>
<evidence type="ECO:0000313" key="3">
    <source>
        <dbReference type="Proteomes" id="UP000283509"/>
    </source>
</evidence>
<gene>
    <name evidence="2" type="ORF">C7M84_012421</name>
</gene>
<keyword evidence="3" id="KW-1185">Reference proteome</keyword>
<dbReference type="EMBL" id="QCYY01002568">
    <property type="protein sequence ID" value="ROT69367.1"/>
    <property type="molecule type" value="Genomic_DNA"/>
</dbReference>
<evidence type="ECO:0000313" key="2">
    <source>
        <dbReference type="EMBL" id="ROT69367.1"/>
    </source>
</evidence>
<reference evidence="2 3" key="2">
    <citation type="submission" date="2019-01" db="EMBL/GenBank/DDBJ databases">
        <title>The decoding of complex shrimp genome reveals the adaptation for benthos swimmer, frequently molting mechanism and breeding impact on genome.</title>
        <authorList>
            <person name="Sun Y."/>
            <person name="Gao Y."/>
            <person name="Yu Y."/>
        </authorList>
    </citation>
    <scope>NUCLEOTIDE SEQUENCE [LARGE SCALE GENOMIC DNA]</scope>
    <source>
        <tissue evidence="2">Muscle</tissue>
    </source>
</reference>
<feature type="chain" id="PRO_5019327211" evidence="1">
    <location>
        <begin position="24"/>
        <end position="170"/>
    </location>
</feature>
<feature type="signal peptide" evidence="1">
    <location>
        <begin position="1"/>
        <end position="23"/>
    </location>
</feature>
<protein>
    <submittedName>
        <fullName evidence="2">Uncharacterized protein</fullName>
    </submittedName>
</protein>
<name>A0A423SYS0_PENVA</name>
<dbReference type="OrthoDB" id="6344667at2759"/>
<dbReference type="Proteomes" id="UP000283509">
    <property type="component" value="Unassembled WGS sequence"/>
</dbReference>
<sequence>MRTKEVMFASLALQAFFILSSEAFDSIDKLQLMEAKMNSNGPLCNVPLSSQAFDELNNGPFPGDKEGDLFCEVPFKEWYCYGLCDCIHRFCDNEGRGRPRCDWCAKNCYNGVEPTSFSLSNRKRYTHGASISEAYPQSSRNRQTQRVYRVSTVNALHSSAPWLLSRRPLP</sequence>
<reference evidence="2 3" key="1">
    <citation type="submission" date="2018-04" db="EMBL/GenBank/DDBJ databases">
        <authorList>
            <person name="Zhang X."/>
            <person name="Yuan J."/>
            <person name="Li F."/>
            <person name="Xiang J."/>
        </authorList>
    </citation>
    <scope>NUCLEOTIDE SEQUENCE [LARGE SCALE GENOMIC DNA]</scope>
    <source>
        <tissue evidence="2">Muscle</tissue>
    </source>
</reference>
<accession>A0A423SYS0</accession>